<dbReference type="InterPro" id="IPR009075">
    <property type="entry name" value="AcylCo_DH/oxidase_C"/>
</dbReference>
<evidence type="ECO:0000313" key="9">
    <source>
        <dbReference type="EMBL" id="TDR90362.1"/>
    </source>
</evidence>
<dbReference type="SUPFAM" id="SSF47203">
    <property type="entry name" value="Acyl-CoA dehydrogenase C-terminal domain-like"/>
    <property type="match status" value="1"/>
</dbReference>
<feature type="domain" description="Acyl-CoA dehydrogenase/oxidase C-terminal" evidence="6">
    <location>
        <begin position="231"/>
        <end position="379"/>
    </location>
</feature>
<dbReference type="Gene3D" id="1.10.540.10">
    <property type="entry name" value="Acyl-CoA dehydrogenase/oxidase, N-terminal domain"/>
    <property type="match status" value="1"/>
</dbReference>
<keyword evidence="10" id="KW-1185">Reference proteome</keyword>
<dbReference type="Pfam" id="PF02770">
    <property type="entry name" value="Acyl-CoA_dh_M"/>
    <property type="match status" value="1"/>
</dbReference>
<dbReference type="AlphaFoldDB" id="A0A4R7BYL6"/>
<dbReference type="GO" id="GO:0003995">
    <property type="term" value="F:acyl-CoA dehydrogenase activity"/>
    <property type="evidence" value="ECO:0007669"/>
    <property type="project" value="TreeGrafter"/>
</dbReference>
<comment type="similarity">
    <text evidence="2 5">Belongs to the acyl-CoA dehydrogenase family.</text>
</comment>
<dbReference type="OrthoDB" id="2986495at2"/>
<protein>
    <submittedName>
        <fullName evidence="9">Alkylation response protein AidB-like acyl-CoA dehydrogenase</fullName>
    </submittedName>
</protein>
<dbReference type="Proteomes" id="UP000295122">
    <property type="component" value="Unassembled WGS sequence"/>
</dbReference>
<proteinExistence type="inferred from homology"/>
<dbReference type="InterPro" id="IPR036250">
    <property type="entry name" value="AcylCo_DH-like_C"/>
</dbReference>
<evidence type="ECO:0000256" key="3">
    <source>
        <dbReference type="ARBA" id="ARBA00022630"/>
    </source>
</evidence>
<dbReference type="PIRSF" id="PIRSF016578">
    <property type="entry name" value="HsaA"/>
    <property type="match status" value="1"/>
</dbReference>
<dbReference type="SUPFAM" id="SSF56645">
    <property type="entry name" value="Acyl-CoA dehydrogenase NM domain-like"/>
    <property type="match status" value="1"/>
</dbReference>
<accession>A0A4R7BYL6</accession>
<dbReference type="InterPro" id="IPR037069">
    <property type="entry name" value="AcylCoA_DH/ox_N_sf"/>
</dbReference>
<organism evidence="9 10">
    <name type="scientific">Enterovirga rhinocerotis</name>
    <dbReference type="NCBI Taxonomy" id="1339210"/>
    <lineage>
        <taxon>Bacteria</taxon>
        <taxon>Pseudomonadati</taxon>
        <taxon>Pseudomonadota</taxon>
        <taxon>Alphaproteobacteria</taxon>
        <taxon>Hyphomicrobiales</taxon>
        <taxon>Methylobacteriaceae</taxon>
        <taxon>Enterovirga</taxon>
    </lineage>
</organism>
<dbReference type="Pfam" id="PF00441">
    <property type="entry name" value="Acyl-CoA_dh_1"/>
    <property type="match status" value="1"/>
</dbReference>
<evidence type="ECO:0000259" key="6">
    <source>
        <dbReference type="Pfam" id="PF00441"/>
    </source>
</evidence>
<dbReference type="GO" id="GO:0050660">
    <property type="term" value="F:flavin adenine dinucleotide binding"/>
    <property type="evidence" value="ECO:0007669"/>
    <property type="project" value="InterPro"/>
</dbReference>
<reference evidence="9 10" key="1">
    <citation type="submission" date="2019-03" db="EMBL/GenBank/DDBJ databases">
        <title>Genomic Encyclopedia of Type Strains, Phase IV (KMG-IV): sequencing the most valuable type-strain genomes for metagenomic binning, comparative biology and taxonomic classification.</title>
        <authorList>
            <person name="Goeker M."/>
        </authorList>
    </citation>
    <scope>NUCLEOTIDE SEQUENCE [LARGE SCALE GENOMIC DNA]</scope>
    <source>
        <strain evidence="9 10">DSM 25903</strain>
    </source>
</reference>
<keyword evidence="3 5" id="KW-0285">Flavoprotein</keyword>
<feature type="domain" description="Acyl-CoA dehydrogenase/oxidase N-terminal" evidence="8">
    <location>
        <begin position="20"/>
        <end position="123"/>
    </location>
</feature>
<name>A0A4R7BYL6_9HYPH</name>
<evidence type="ECO:0000256" key="1">
    <source>
        <dbReference type="ARBA" id="ARBA00001974"/>
    </source>
</evidence>
<keyword evidence="4 5" id="KW-0274">FAD</keyword>
<sequence length="392" mass="42944">MSAPIDSTALWLPYVEPGFVEPLRTYVRERIEPEADRIDREDVYPTEIMKALARDGHSTVILPEEFGGRGLGYEHAAALCEEVSVASAAVGVSLITIFQCQTMLRLFGLDSLKQRYLPAFADGLLSSYALTEARHGSDIRSLDTKARREGDEWIVKGEKHFITSGSAAEFFVILAETDKGVSVFAVPRDAKGVSIYEGQNSATFGLRNGPHMNVVFDEVRLPFDHMVGEEGKGVRQAATVLNHSRTLAGAVSLGIARAAFEGALRFARDRVAFDQRVLEFQGIQWYFAEMLTEIDAARLLIYRATEALNTKEQVPRFGSEAKLKASTVATAVATQAAQICGAYGIMENAPFGRYLRDAKAYEVAGGSNEVLKNTIAKMLLPIAGLDPRRKTS</sequence>
<comment type="caution">
    <text evidence="9">The sequence shown here is derived from an EMBL/GenBank/DDBJ whole genome shotgun (WGS) entry which is preliminary data.</text>
</comment>
<dbReference type="InterPro" id="IPR006091">
    <property type="entry name" value="Acyl-CoA_Oxase/DH_mid-dom"/>
</dbReference>
<evidence type="ECO:0000256" key="4">
    <source>
        <dbReference type="ARBA" id="ARBA00022827"/>
    </source>
</evidence>
<dbReference type="InterPro" id="IPR009100">
    <property type="entry name" value="AcylCoA_DH/oxidase_NM_dom_sf"/>
</dbReference>
<dbReference type="Gene3D" id="1.20.140.10">
    <property type="entry name" value="Butyryl-CoA Dehydrogenase, subunit A, domain 3"/>
    <property type="match status" value="1"/>
</dbReference>
<dbReference type="Pfam" id="PF02771">
    <property type="entry name" value="Acyl-CoA_dh_N"/>
    <property type="match status" value="1"/>
</dbReference>
<gene>
    <name evidence="9" type="ORF">EV668_3213</name>
</gene>
<evidence type="ECO:0000259" key="8">
    <source>
        <dbReference type="Pfam" id="PF02771"/>
    </source>
</evidence>
<evidence type="ECO:0000259" key="7">
    <source>
        <dbReference type="Pfam" id="PF02770"/>
    </source>
</evidence>
<dbReference type="InterPro" id="IPR046373">
    <property type="entry name" value="Acyl-CoA_Oxase/DH_mid-dom_sf"/>
</dbReference>
<keyword evidence="5" id="KW-0560">Oxidoreductase</keyword>
<evidence type="ECO:0000256" key="2">
    <source>
        <dbReference type="ARBA" id="ARBA00009347"/>
    </source>
</evidence>
<dbReference type="EMBL" id="SNZR01000013">
    <property type="protein sequence ID" value="TDR90362.1"/>
    <property type="molecule type" value="Genomic_DNA"/>
</dbReference>
<evidence type="ECO:0000256" key="5">
    <source>
        <dbReference type="RuleBase" id="RU362125"/>
    </source>
</evidence>
<evidence type="ECO:0000313" key="10">
    <source>
        <dbReference type="Proteomes" id="UP000295122"/>
    </source>
</evidence>
<dbReference type="InterPro" id="IPR013786">
    <property type="entry name" value="AcylCoA_DH/ox_N"/>
</dbReference>
<dbReference type="PANTHER" id="PTHR43884">
    <property type="entry name" value="ACYL-COA DEHYDROGENASE"/>
    <property type="match status" value="1"/>
</dbReference>
<dbReference type="Gene3D" id="2.40.110.10">
    <property type="entry name" value="Butyryl-CoA Dehydrogenase, subunit A, domain 2"/>
    <property type="match status" value="1"/>
</dbReference>
<comment type="cofactor">
    <cofactor evidence="1 5">
        <name>FAD</name>
        <dbReference type="ChEBI" id="CHEBI:57692"/>
    </cofactor>
</comment>
<feature type="domain" description="Acyl-CoA oxidase/dehydrogenase middle" evidence="7">
    <location>
        <begin position="128"/>
        <end position="219"/>
    </location>
</feature>
<dbReference type="RefSeq" id="WP_133771696.1">
    <property type="nucleotide sequence ID" value="NZ_SNZR01000013.1"/>
</dbReference>
<dbReference type="PANTHER" id="PTHR43884:SF12">
    <property type="entry name" value="ISOVALERYL-COA DEHYDROGENASE, MITOCHONDRIAL-RELATED"/>
    <property type="match status" value="1"/>
</dbReference>